<accession>A0A6A6XL22</accession>
<evidence type="ECO:0000256" key="3">
    <source>
        <dbReference type="ARBA" id="ARBA00020796"/>
    </source>
</evidence>
<evidence type="ECO:0000256" key="6">
    <source>
        <dbReference type="ARBA" id="ARBA00022792"/>
    </source>
</evidence>
<evidence type="ECO:0000256" key="1">
    <source>
        <dbReference type="ARBA" id="ARBA00004434"/>
    </source>
</evidence>
<proteinExistence type="inferred from homology"/>
<feature type="compositionally biased region" description="Polar residues" evidence="12">
    <location>
        <begin position="286"/>
        <end position="297"/>
    </location>
</feature>
<keyword evidence="5" id="KW-0812">Transmembrane</keyword>
<dbReference type="Proteomes" id="UP000799757">
    <property type="component" value="Unassembled WGS sequence"/>
</dbReference>
<feature type="region of interest" description="Disordered" evidence="12">
    <location>
        <begin position="1"/>
        <end position="27"/>
    </location>
</feature>
<evidence type="ECO:0000256" key="12">
    <source>
        <dbReference type="SAM" id="MobiDB-lite"/>
    </source>
</evidence>
<feature type="region of interest" description="Disordered" evidence="12">
    <location>
        <begin position="152"/>
        <end position="171"/>
    </location>
</feature>
<sequence length="470" mass="53169">MAEPDAKGSQPSSAASRPAKAPKPPNPVWRMMGLPNFRLKLPSRNWSIFLTITGTWSAAVYYDRREKKRIQRKWAKAVEHIAQEPMDPKQLPRKLTMYLSAPPGDGIVQAREHFIEYVQPILVAAALDWDAVEGRREGDVRAGLAERIRRLRKKKGEQSAEPLEEDSQDVLEMSRQRADVREWDGLGGDIVIGRHTWKEYIRGLHEGWLGPLDSPIPASAPAVENPAVPIASPAEATSEDATPPSQLLADDASPTAAPEPAKTEEPEKPKEEESKPKRKKQPPPFNTTADYNNSTLSPHCPSTIGPAAAIPLPHLLGFLNFPIRMYRFLNRRQAADEIGRQTTAAVLAVYRPFDSPGESRFESQMSNSNVSEEDEGGNSKWEQQRLLQHEEPEWHKSVRERKDGDERERVWLDDMVLDSRIAERMQKFELDADAEERAKRIASEKGEPWWKSVWPKTEKKNNPWEGLSED</sequence>
<dbReference type="AlphaFoldDB" id="A0A6A6XL22"/>
<protein>
    <recommendedName>
        <fullName evidence="3">Mitochondrial import inner membrane translocase subunit TIM54</fullName>
    </recommendedName>
</protein>
<evidence type="ECO:0000256" key="7">
    <source>
        <dbReference type="ARBA" id="ARBA00022927"/>
    </source>
</evidence>
<reference evidence="13" key="1">
    <citation type="journal article" date="2020" name="Stud. Mycol.">
        <title>101 Dothideomycetes genomes: a test case for predicting lifestyles and emergence of pathogens.</title>
        <authorList>
            <person name="Haridas S."/>
            <person name="Albert R."/>
            <person name="Binder M."/>
            <person name="Bloem J."/>
            <person name="Labutti K."/>
            <person name="Salamov A."/>
            <person name="Andreopoulos B."/>
            <person name="Baker S."/>
            <person name="Barry K."/>
            <person name="Bills G."/>
            <person name="Bluhm B."/>
            <person name="Cannon C."/>
            <person name="Castanera R."/>
            <person name="Culley D."/>
            <person name="Daum C."/>
            <person name="Ezra D."/>
            <person name="Gonzalez J."/>
            <person name="Henrissat B."/>
            <person name="Kuo A."/>
            <person name="Liang C."/>
            <person name="Lipzen A."/>
            <person name="Lutzoni F."/>
            <person name="Magnuson J."/>
            <person name="Mondo S."/>
            <person name="Nolan M."/>
            <person name="Ohm R."/>
            <person name="Pangilinan J."/>
            <person name="Park H.-J."/>
            <person name="Ramirez L."/>
            <person name="Alfaro M."/>
            <person name="Sun H."/>
            <person name="Tritt A."/>
            <person name="Yoshinaga Y."/>
            <person name="Zwiers L.-H."/>
            <person name="Turgeon B."/>
            <person name="Goodwin S."/>
            <person name="Spatafora J."/>
            <person name="Crous P."/>
            <person name="Grigoriev I."/>
        </authorList>
    </citation>
    <scope>NUCLEOTIDE SEQUENCE</scope>
    <source>
        <strain evidence="13">CBS 109.77</strain>
    </source>
</reference>
<keyword evidence="8" id="KW-1133">Transmembrane helix</keyword>
<organism evidence="13 14">
    <name type="scientific">Melanomma pulvis-pyrius CBS 109.77</name>
    <dbReference type="NCBI Taxonomy" id="1314802"/>
    <lineage>
        <taxon>Eukaryota</taxon>
        <taxon>Fungi</taxon>
        <taxon>Dikarya</taxon>
        <taxon>Ascomycota</taxon>
        <taxon>Pezizomycotina</taxon>
        <taxon>Dothideomycetes</taxon>
        <taxon>Pleosporomycetidae</taxon>
        <taxon>Pleosporales</taxon>
        <taxon>Melanommataceae</taxon>
        <taxon>Melanomma</taxon>
    </lineage>
</organism>
<feature type="region of interest" description="Disordered" evidence="12">
    <location>
        <begin position="234"/>
        <end position="298"/>
    </location>
</feature>
<dbReference type="InterPro" id="IPR021056">
    <property type="entry name" value="Mt_import_IM_translocase_Tim54"/>
</dbReference>
<name>A0A6A6XL22_9PLEO</name>
<dbReference type="GO" id="GO:0005743">
    <property type="term" value="C:mitochondrial inner membrane"/>
    <property type="evidence" value="ECO:0007669"/>
    <property type="project" value="UniProtKB-SubCell"/>
</dbReference>
<dbReference type="PANTHER" id="PTHR12358">
    <property type="entry name" value="SPHINGOSINE KINASE"/>
    <property type="match status" value="1"/>
</dbReference>
<feature type="region of interest" description="Disordered" evidence="12">
    <location>
        <begin position="439"/>
        <end position="470"/>
    </location>
</feature>
<keyword evidence="7" id="KW-0653">Protein transport</keyword>
<gene>
    <name evidence="13" type="ORF">K505DRAFT_298805</name>
</gene>
<dbReference type="EMBL" id="MU001812">
    <property type="protein sequence ID" value="KAF2797181.1"/>
    <property type="molecule type" value="Genomic_DNA"/>
</dbReference>
<dbReference type="PANTHER" id="PTHR12358:SF101">
    <property type="entry name" value="MITOCHONDRIAL IMPORT INNER MEMBRANE TRANSLOCASE SUBUNIT TIM54"/>
    <property type="match status" value="1"/>
</dbReference>
<feature type="region of interest" description="Disordered" evidence="12">
    <location>
        <begin position="357"/>
        <end position="404"/>
    </location>
</feature>
<evidence type="ECO:0000256" key="9">
    <source>
        <dbReference type="ARBA" id="ARBA00023010"/>
    </source>
</evidence>
<evidence type="ECO:0000256" key="10">
    <source>
        <dbReference type="ARBA" id="ARBA00023128"/>
    </source>
</evidence>
<dbReference type="GO" id="GO:0015031">
    <property type="term" value="P:protein transport"/>
    <property type="evidence" value="ECO:0007669"/>
    <property type="project" value="UniProtKB-KW"/>
</dbReference>
<keyword evidence="14" id="KW-1185">Reference proteome</keyword>
<keyword evidence="9" id="KW-0811">Translocation</keyword>
<feature type="compositionally biased region" description="Low complexity" evidence="12">
    <location>
        <begin position="9"/>
        <end position="19"/>
    </location>
</feature>
<keyword evidence="6" id="KW-0999">Mitochondrion inner membrane</keyword>
<evidence type="ECO:0000256" key="2">
    <source>
        <dbReference type="ARBA" id="ARBA00006355"/>
    </source>
</evidence>
<feature type="compositionally biased region" description="Basic and acidic residues" evidence="12">
    <location>
        <begin position="439"/>
        <end position="448"/>
    </location>
</feature>
<evidence type="ECO:0000256" key="11">
    <source>
        <dbReference type="ARBA" id="ARBA00023136"/>
    </source>
</evidence>
<keyword evidence="11" id="KW-0472">Membrane</keyword>
<feature type="compositionally biased region" description="Basic and acidic residues" evidence="12">
    <location>
        <begin position="387"/>
        <end position="404"/>
    </location>
</feature>
<evidence type="ECO:0000313" key="13">
    <source>
        <dbReference type="EMBL" id="KAF2797181.1"/>
    </source>
</evidence>
<evidence type="ECO:0000256" key="8">
    <source>
        <dbReference type="ARBA" id="ARBA00022989"/>
    </source>
</evidence>
<evidence type="ECO:0000256" key="4">
    <source>
        <dbReference type="ARBA" id="ARBA00022448"/>
    </source>
</evidence>
<comment type="subcellular location">
    <subcellularLocation>
        <location evidence="1">Mitochondrion inner membrane</location>
        <topology evidence="1">Single-pass membrane protein</topology>
    </subcellularLocation>
</comment>
<dbReference type="InterPro" id="IPR050187">
    <property type="entry name" value="Lipid_Phosphate_FormReg"/>
</dbReference>
<feature type="compositionally biased region" description="Basic and acidic residues" evidence="12">
    <location>
        <begin position="261"/>
        <end position="275"/>
    </location>
</feature>
<evidence type="ECO:0000256" key="5">
    <source>
        <dbReference type="ARBA" id="ARBA00022692"/>
    </source>
</evidence>
<keyword evidence="10" id="KW-0496">Mitochondrion</keyword>
<dbReference type="OrthoDB" id="5598305at2759"/>
<dbReference type="Pfam" id="PF11711">
    <property type="entry name" value="Tim54"/>
    <property type="match status" value="1"/>
</dbReference>
<keyword evidence="4" id="KW-0813">Transport</keyword>
<comment type="similarity">
    <text evidence="2">Belongs to the TIM54 family.</text>
</comment>
<evidence type="ECO:0000313" key="14">
    <source>
        <dbReference type="Proteomes" id="UP000799757"/>
    </source>
</evidence>